<dbReference type="SMART" id="SM00382">
    <property type="entry name" value="AAA"/>
    <property type="match status" value="1"/>
</dbReference>
<evidence type="ECO:0000313" key="11">
    <source>
        <dbReference type="Proteomes" id="UP001499915"/>
    </source>
</evidence>
<evidence type="ECO:0000256" key="7">
    <source>
        <dbReference type="ARBA" id="ARBA00023065"/>
    </source>
</evidence>
<keyword evidence="3" id="KW-0410">Iron transport</keyword>
<dbReference type="InterPro" id="IPR027417">
    <property type="entry name" value="P-loop_NTPase"/>
</dbReference>
<keyword evidence="1" id="KW-0813">Transport</keyword>
<dbReference type="RefSeq" id="WP_343800805.1">
    <property type="nucleotide sequence ID" value="NZ_BAAAET010000001.1"/>
</dbReference>
<reference evidence="10 11" key="1">
    <citation type="journal article" date="2019" name="Int. J. Syst. Evol. Microbiol.">
        <title>The Global Catalogue of Microorganisms (GCM) 10K type strain sequencing project: providing services to taxonomists for standard genome sequencing and annotation.</title>
        <authorList>
            <consortium name="The Broad Institute Genomics Platform"/>
            <consortium name="The Broad Institute Genome Sequencing Center for Infectious Disease"/>
            <person name="Wu L."/>
            <person name="Ma J."/>
        </authorList>
    </citation>
    <scope>NUCLEOTIDE SEQUENCE [LARGE SCALE GENOMIC DNA]</scope>
    <source>
        <strain evidence="10 11">JCM 15134</strain>
    </source>
</reference>
<dbReference type="InterPro" id="IPR003439">
    <property type="entry name" value="ABC_transporter-like_ATP-bd"/>
</dbReference>
<comment type="caution">
    <text evidence="10">The sequence shown here is derived from an EMBL/GenBank/DDBJ whole genome shotgun (WGS) entry which is preliminary data.</text>
</comment>
<dbReference type="InterPro" id="IPR015853">
    <property type="entry name" value="ABC_transpr_FbpC"/>
</dbReference>
<gene>
    <name evidence="10" type="ORF">GCM10009104_01590</name>
</gene>
<organism evidence="10 11">
    <name type="scientific">Marinobacterium maritimum</name>
    <dbReference type="NCBI Taxonomy" id="500162"/>
    <lineage>
        <taxon>Bacteria</taxon>
        <taxon>Pseudomonadati</taxon>
        <taxon>Pseudomonadota</taxon>
        <taxon>Gammaproteobacteria</taxon>
        <taxon>Oceanospirillales</taxon>
        <taxon>Oceanospirillaceae</taxon>
        <taxon>Marinobacterium</taxon>
    </lineage>
</organism>
<dbReference type="SUPFAM" id="SSF50331">
    <property type="entry name" value="MOP-like"/>
    <property type="match status" value="1"/>
</dbReference>
<evidence type="ECO:0000256" key="4">
    <source>
        <dbReference type="ARBA" id="ARBA00022741"/>
    </source>
</evidence>
<keyword evidence="8" id="KW-0472">Membrane</keyword>
<dbReference type="InterPro" id="IPR008995">
    <property type="entry name" value="Mo/tungstate-bd_C_term_dom"/>
</dbReference>
<evidence type="ECO:0000256" key="2">
    <source>
        <dbReference type="ARBA" id="ARBA00022475"/>
    </source>
</evidence>
<evidence type="ECO:0000256" key="3">
    <source>
        <dbReference type="ARBA" id="ARBA00022496"/>
    </source>
</evidence>
<feature type="domain" description="ABC transporter" evidence="9">
    <location>
        <begin position="5"/>
        <end position="237"/>
    </location>
</feature>
<dbReference type="SUPFAM" id="SSF52540">
    <property type="entry name" value="P-loop containing nucleoside triphosphate hydrolases"/>
    <property type="match status" value="1"/>
</dbReference>
<dbReference type="PANTHER" id="PTHR42781:SF4">
    <property type="entry name" value="SPERMIDINE_PUTRESCINE IMPORT ATP-BINDING PROTEIN POTA"/>
    <property type="match status" value="1"/>
</dbReference>
<dbReference type="GO" id="GO:0005524">
    <property type="term" value="F:ATP binding"/>
    <property type="evidence" value="ECO:0007669"/>
    <property type="project" value="UniProtKB-KW"/>
</dbReference>
<keyword evidence="7" id="KW-0406">Ion transport</keyword>
<dbReference type="InterPro" id="IPR017871">
    <property type="entry name" value="ABC_transporter-like_CS"/>
</dbReference>
<keyword evidence="2" id="KW-1003">Cell membrane</keyword>
<keyword evidence="6" id="KW-0408">Iron</keyword>
<sequence length="351" mass="38143">MAALLSIEGLKCAYQSQTVLDGVALSMEQGEIACLLGPSGCGKTTVLRAIAGFISPLAGQVRLGEQVISSPDQVVPPEKRGMGMVFQDYALFPHLSIADNIAFGLSGLGRVEKRKRIQEVLDLVELPDLSTRYPHELSGGQQQRVALARALAPDPRLLLMDEPFSNLDTDLRRQLSQEVRDILKQRGIAAIMVTHDQQEAFTISDKIGILSAGKVQQWGTPEQLYYQPATPEVAAFVGKGELFGGKVNEVMAVETELGLLEFAEPLGVDGGCDVQLFLRPGDLYLSHDGGVPGEIVGSEFQGSQTLYRVRLGSGREVEVLEQGLHRYPEGERLSVHVTAHRPIIFSSCPTR</sequence>
<protein>
    <submittedName>
        <fullName evidence="10">ABC transporter ATP-binding protein</fullName>
    </submittedName>
</protein>
<keyword evidence="5 10" id="KW-0067">ATP-binding</keyword>
<dbReference type="InterPro" id="IPR003593">
    <property type="entry name" value="AAA+_ATPase"/>
</dbReference>
<dbReference type="PROSITE" id="PS50893">
    <property type="entry name" value="ABC_TRANSPORTER_2"/>
    <property type="match status" value="1"/>
</dbReference>
<dbReference type="EMBL" id="BAAAET010000001">
    <property type="protein sequence ID" value="GAA0680820.1"/>
    <property type="molecule type" value="Genomic_DNA"/>
</dbReference>
<dbReference type="PANTHER" id="PTHR42781">
    <property type="entry name" value="SPERMIDINE/PUTRESCINE IMPORT ATP-BINDING PROTEIN POTA"/>
    <property type="match status" value="1"/>
</dbReference>
<dbReference type="InterPro" id="IPR050093">
    <property type="entry name" value="ABC_SmlMolc_Importer"/>
</dbReference>
<accession>A0ABN1I191</accession>
<evidence type="ECO:0000256" key="8">
    <source>
        <dbReference type="ARBA" id="ARBA00023136"/>
    </source>
</evidence>
<dbReference type="Pfam" id="PF00005">
    <property type="entry name" value="ABC_tran"/>
    <property type="match status" value="1"/>
</dbReference>
<proteinExistence type="predicted"/>
<evidence type="ECO:0000256" key="1">
    <source>
        <dbReference type="ARBA" id="ARBA00022448"/>
    </source>
</evidence>
<dbReference type="Gene3D" id="3.40.50.300">
    <property type="entry name" value="P-loop containing nucleotide triphosphate hydrolases"/>
    <property type="match status" value="1"/>
</dbReference>
<evidence type="ECO:0000256" key="6">
    <source>
        <dbReference type="ARBA" id="ARBA00023004"/>
    </source>
</evidence>
<evidence type="ECO:0000259" key="9">
    <source>
        <dbReference type="PROSITE" id="PS50893"/>
    </source>
</evidence>
<dbReference type="Proteomes" id="UP001499915">
    <property type="component" value="Unassembled WGS sequence"/>
</dbReference>
<evidence type="ECO:0000313" key="10">
    <source>
        <dbReference type="EMBL" id="GAA0680820.1"/>
    </source>
</evidence>
<dbReference type="CDD" id="cd03259">
    <property type="entry name" value="ABC_Carb_Solutes_like"/>
    <property type="match status" value="1"/>
</dbReference>
<dbReference type="Pfam" id="PF08402">
    <property type="entry name" value="TOBE_2"/>
    <property type="match status" value="1"/>
</dbReference>
<name>A0ABN1I191_9GAMM</name>
<evidence type="ECO:0000256" key="5">
    <source>
        <dbReference type="ARBA" id="ARBA00022840"/>
    </source>
</evidence>
<dbReference type="PROSITE" id="PS00211">
    <property type="entry name" value="ABC_TRANSPORTER_1"/>
    <property type="match status" value="1"/>
</dbReference>
<dbReference type="InterPro" id="IPR013611">
    <property type="entry name" value="Transp-assoc_OB_typ2"/>
</dbReference>
<keyword evidence="4" id="KW-0547">Nucleotide-binding</keyword>
<keyword evidence="11" id="KW-1185">Reference proteome</keyword>